<sequence>MKALQFMSPNVMAVNEIAIPKIADDEVLLASRAVGICHSDIELLEGRYIIPFQYPIIPGHEWAAEVMEVGSKVSKLKAGDRVVGECVIGQEHFGFSISGAMAEFFVAKADWLHKLPENVSWTQGALVEPFSCGYYATVRADNMDASDTVAVFGAGPIGLGVVAASAAKGARVIVIEPSAERAKIAQSLGAEVVIDPTKQNTKDAVMDATKGVGATIVIDASGRPDAMAATLEVAAFHGRVVIIGISVGGKAPTEMGLIQSKELQVRGIIGSPGVWPETIRFLSRTNLDLSKLVTSTFDISEADKAYQKVLTDKNQVKVHVTNSGK</sequence>
<evidence type="ECO:0000256" key="1">
    <source>
        <dbReference type="ARBA" id="ARBA00022723"/>
    </source>
</evidence>
<dbReference type="Gene3D" id="3.40.50.720">
    <property type="entry name" value="NAD(P)-binding Rossmann-like Domain"/>
    <property type="match status" value="1"/>
</dbReference>
<proteinExistence type="predicted"/>
<dbReference type="SMART" id="SM00829">
    <property type="entry name" value="PKS_ER"/>
    <property type="match status" value="1"/>
</dbReference>
<evidence type="ECO:0000256" key="2">
    <source>
        <dbReference type="ARBA" id="ARBA00022833"/>
    </source>
</evidence>
<dbReference type="AlphaFoldDB" id="A0A6J6BCL2"/>
<dbReference type="EMBL" id="CAEZSC010000042">
    <property type="protein sequence ID" value="CAB4536149.1"/>
    <property type="molecule type" value="Genomic_DNA"/>
</dbReference>
<feature type="domain" description="Enoyl reductase (ER)" evidence="4">
    <location>
        <begin position="7"/>
        <end position="320"/>
    </location>
</feature>
<dbReference type="InterPro" id="IPR050129">
    <property type="entry name" value="Zn_alcohol_dh"/>
</dbReference>
<dbReference type="GO" id="GO:0016491">
    <property type="term" value="F:oxidoreductase activity"/>
    <property type="evidence" value="ECO:0007669"/>
    <property type="project" value="UniProtKB-KW"/>
</dbReference>
<name>A0A6J6BCL2_9ZZZZ</name>
<dbReference type="InterPro" id="IPR013149">
    <property type="entry name" value="ADH-like_C"/>
</dbReference>
<dbReference type="InterPro" id="IPR020843">
    <property type="entry name" value="ER"/>
</dbReference>
<evidence type="ECO:0000259" key="4">
    <source>
        <dbReference type="SMART" id="SM00829"/>
    </source>
</evidence>
<reference evidence="5" key="1">
    <citation type="submission" date="2020-05" db="EMBL/GenBank/DDBJ databases">
        <authorList>
            <person name="Chiriac C."/>
            <person name="Salcher M."/>
            <person name="Ghai R."/>
            <person name="Kavagutti S V."/>
        </authorList>
    </citation>
    <scope>NUCLEOTIDE SEQUENCE</scope>
</reference>
<dbReference type="InterPro" id="IPR011032">
    <property type="entry name" value="GroES-like_sf"/>
</dbReference>
<keyword evidence="3" id="KW-0560">Oxidoreductase</keyword>
<dbReference type="SUPFAM" id="SSF50129">
    <property type="entry name" value="GroES-like"/>
    <property type="match status" value="1"/>
</dbReference>
<organism evidence="5">
    <name type="scientific">freshwater metagenome</name>
    <dbReference type="NCBI Taxonomy" id="449393"/>
    <lineage>
        <taxon>unclassified sequences</taxon>
        <taxon>metagenomes</taxon>
        <taxon>ecological metagenomes</taxon>
    </lineage>
</organism>
<protein>
    <submittedName>
        <fullName evidence="5">Unannotated protein</fullName>
    </submittedName>
</protein>
<accession>A0A6J6BCL2</accession>
<dbReference type="PANTHER" id="PTHR43401">
    <property type="entry name" value="L-THREONINE 3-DEHYDROGENASE"/>
    <property type="match status" value="1"/>
</dbReference>
<dbReference type="Gene3D" id="3.90.180.10">
    <property type="entry name" value="Medium-chain alcohol dehydrogenases, catalytic domain"/>
    <property type="match status" value="2"/>
</dbReference>
<dbReference type="InterPro" id="IPR036291">
    <property type="entry name" value="NAD(P)-bd_dom_sf"/>
</dbReference>
<gene>
    <name evidence="5" type="ORF">UFOPK1380_00766</name>
</gene>
<dbReference type="InterPro" id="IPR013154">
    <property type="entry name" value="ADH-like_N"/>
</dbReference>
<keyword evidence="2" id="KW-0862">Zinc</keyword>
<evidence type="ECO:0000313" key="5">
    <source>
        <dbReference type="EMBL" id="CAB4536149.1"/>
    </source>
</evidence>
<dbReference type="SUPFAM" id="SSF51735">
    <property type="entry name" value="NAD(P)-binding Rossmann-fold domains"/>
    <property type="match status" value="1"/>
</dbReference>
<dbReference type="Pfam" id="PF00107">
    <property type="entry name" value="ADH_zinc_N"/>
    <property type="match status" value="1"/>
</dbReference>
<dbReference type="PANTHER" id="PTHR43401:SF2">
    <property type="entry name" value="L-THREONINE 3-DEHYDROGENASE"/>
    <property type="match status" value="1"/>
</dbReference>
<evidence type="ECO:0000256" key="3">
    <source>
        <dbReference type="ARBA" id="ARBA00023002"/>
    </source>
</evidence>
<keyword evidence="1" id="KW-0479">Metal-binding</keyword>
<dbReference type="Pfam" id="PF08240">
    <property type="entry name" value="ADH_N"/>
    <property type="match status" value="1"/>
</dbReference>
<dbReference type="GO" id="GO:0046872">
    <property type="term" value="F:metal ion binding"/>
    <property type="evidence" value="ECO:0007669"/>
    <property type="project" value="UniProtKB-KW"/>
</dbReference>